<protein>
    <recommendedName>
        <fullName evidence="6">Protein HflC</fullName>
    </recommendedName>
</protein>
<comment type="similarity">
    <text evidence="2 6">Belongs to the band 7/mec-2 family. HflC subfamily.</text>
</comment>
<dbReference type="CDD" id="cd03405">
    <property type="entry name" value="SPFH_HflC"/>
    <property type="match status" value="1"/>
</dbReference>
<keyword evidence="9" id="KW-1185">Reference proteome</keyword>
<dbReference type="InterPro" id="IPR010200">
    <property type="entry name" value="HflC"/>
</dbReference>
<dbReference type="Proteomes" id="UP001465331">
    <property type="component" value="Unassembled WGS sequence"/>
</dbReference>
<dbReference type="EMBL" id="JBEPIJ010000008">
    <property type="protein sequence ID" value="MES0874057.1"/>
    <property type="molecule type" value="Genomic_DNA"/>
</dbReference>
<gene>
    <name evidence="8" type="primary">hflC</name>
    <name evidence="8" type="ORF">ABSH63_08580</name>
</gene>
<dbReference type="NCBIfam" id="TIGR01932">
    <property type="entry name" value="hflC"/>
    <property type="match status" value="1"/>
</dbReference>
<dbReference type="InterPro" id="IPR001972">
    <property type="entry name" value="Stomatin_HflK_fam"/>
</dbReference>
<evidence type="ECO:0000256" key="6">
    <source>
        <dbReference type="PIRNR" id="PIRNR005651"/>
    </source>
</evidence>
<proteinExistence type="inferred from homology"/>
<reference evidence="8 9" key="1">
    <citation type="submission" date="2024-06" db="EMBL/GenBank/DDBJ databases">
        <authorList>
            <person name="Li Z."/>
            <person name="Jiang Y."/>
        </authorList>
    </citation>
    <scope>NUCLEOTIDE SEQUENCE [LARGE SCALE GENOMIC DNA]</scope>
    <source>
        <strain evidence="8 9">HSW-8</strain>
    </source>
</reference>
<dbReference type="InterPro" id="IPR036013">
    <property type="entry name" value="Band_7/SPFH_dom_sf"/>
</dbReference>
<evidence type="ECO:0000259" key="7">
    <source>
        <dbReference type="SMART" id="SM00244"/>
    </source>
</evidence>
<dbReference type="SMART" id="SM00244">
    <property type="entry name" value="PHB"/>
    <property type="match status" value="1"/>
</dbReference>
<dbReference type="InterPro" id="IPR001107">
    <property type="entry name" value="Band_7"/>
</dbReference>
<evidence type="ECO:0000256" key="4">
    <source>
        <dbReference type="ARBA" id="ARBA00022989"/>
    </source>
</evidence>
<accession>A0ABV2A9X1</accession>
<dbReference type="SUPFAM" id="SSF117892">
    <property type="entry name" value="Band 7/SPFH domain"/>
    <property type="match status" value="1"/>
</dbReference>
<evidence type="ECO:0000256" key="5">
    <source>
        <dbReference type="ARBA" id="ARBA00023136"/>
    </source>
</evidence>
<dbReference type="GO" id="GO:0006508">
    <property type="term" value="P:proteolysis"/>
    <property type="evidence" value="ECO:0007669"/>
    <property type="project" value="UniProtKB-KW"/>
</dbReference>
<name>A0ABV2A9X1_9GAMM</name>
<keyword evidence="8" id="KW-0378">Hydrolase</keyword>
<evidence type="ECO:0000256" key="3">
    <source>
        <dbReference type="ARBA" id="ARBA00022692"/>
    </source>
</evidence>
<keyword evidence="3" id="KW-0812">Transmembrane</keyword>
<dbReference type="PIRSF" id="PIRSF005651">
    <property type="entry name" value="HflC"/>
    <property type="match status" value="1"/>
</dbReference>
<dbReference type="GO" id="GO:0008233">
    <property type="term" value="F:peptidase activity"/>
    <property type="evidence" value="ECO:0007669"/>
    <property type="project" value="UniProtKB-KW"/>
</dbReference>
<dbReference type="Gene3D" id="3.30.479.30">
    <property type="entry name" value="Band 7 domain"/>
    <property type="match status" value="1"/>
</dbReference>
<evidence type="ECO:0000313" key="8">
    <source>
        <dbReference type="EMBL" id="MES0874057.1"/>
    </source>
</evidence>
<evidence type="ECO:0000256" key="2">
    <source>
        <dbReference type="ARBA" id="ARBA00007862"/>
    </source>
</evidence>
<keyword evidence="8" id="KW-0645">Protease</keyword>
<feature type="domain" description="Band 7" evidence="7">
    <location>
        <begin position="22"/>
        <end position="185"/>
    </location>
</feature>
<keyword evidence="4" id="KW-1133">Transmembrane helix</keyword>
<dbReference type="PRINTS" id="PR00721">
    <property type="entry name" value="STOMATIN"/>
</dbReference>
<sequence>MRNTSPMVIAMAAIAVLFVVSNSLFIVDQRERAVLFQVGQLKGAGFAPGLHVKIPFFQTVRKFDGRILTLDNQTENFLTSEKKNVEVDFFVKWRIADAAVYYRATGGQELVALDRLAAIVNRGLRDEFGSRTIQQAVSDERDAIMEELEAKIEPNVAELGIEVVDVRLKAINLPQSVSESVYDRMRAERARVASDLRARGAEEAEKIRAEADRLAQVTLANAYKTAEELRGEGDAKAAEIYAKAYSQDAEFYSFYRSLNVYRSSFAEGRDVLVLEPDSAFFKHFHGGAP</sequence>
<comment type="caution">
    <text evidence="8">The sequence shown here is derived from an EMBL/GenBank/DDBJ whole genome shotgun (WGS) entry which is preliminary data.</text>
</comment>
<dbReference type="RefSeq" id="WP_352889011.1">
    <property type="nucleotide sequence ID" value="NZ_JBEPIJ010000008.1"/>
</dbReference>
<comment type="function">
    <text evidence="6">HflC and HflK could regulate a protease.</text>
</comment>
<organism evidence="8 9">
    <name type="scientific">Sinimarinibacterium thermocellulolyticum</name>
    <dbReference type="NCBI Taxonomy" id="3170016"/>
    <lineage>
        <taxon>Bacteria</taxon>
        <taxon>Pseudomonadati</taxon>
        <taxon>Pseudomonadota</taxon>
        <taxon>Gammaproteobacteria</taxon>
        <taxon>Nevskiales</taxon>
        <taxon>Nevskiaceae</taxon>
        <taxon>Sinimarinibacterium</taxon>
    </lineage>
</organism>
<dbReference type="Pfam" id="PF01145">
    <property type="entry name" value="Band_7"/>
    <property type="match status" value="1"/>
</dbReference>
<dbReference type="PANTHER" id="PTHR42911">
    <property type="entry name" value="MODULATOR OF FTSH PROTEASE HFLC"/>
    <property type="match status" value="1"/>
</dbReference>
<dbReference type="PANTHER" id="PTHR42911:SF1">
    <property type="entry name" value="MODULATOR OF FTSH PROTEASE HFLC"/>
    <property type="match status" value="1"/>
</dbReference>
<comment type="subcellular location">
    <subcellularLocation>
        <location evidence="1">Membrane</location>
        <topology evidence="1">Single-pass membrane protein</topology>
    </subcellularLocation>
</comment>
<evidence type="ECO:0000313" key="9">
    <source>
        <dbReference type="Proteomes" id="UP001465331"/>
    </source>
</evidence>
<evidence type="ECO:0000256" key="1">
    <source>
        <dbReference type="ARBA" id="ARBA00004167"/>
    </source>
</evidence>
<keyword evidence="5" id="KW-0472">Membrane</keyword>